<comment type="similarity">
    <text evidence="1">Belongs to the carnitine/choline acetyltransferase family.</text>
</comment>
<keyword evidence="2 5" id="KW-0808">Transferase</keyword>
<sequence length="596" mass="65338">MNEKLAVEMSVGTFDYDEQLPRLPIPSLEETCERFLRRCSPLLNDEEMTATAARVEQFLAPDSPARTWQAEIERFDKAPGVHSWLDEFWASRYLGYRDNIAFNANSFFLFTDSERGQLERAAELIARAAAYKLELDVEMVSPVTLRGRALSMHQNRCLFSTTRIPGVGSDTVRSVYSAAQPGPSTARHIVVLSRRQAFRMDIFAADGTPHAIEDLIAGLDAITGASPATEPFPGALTTKPRAAWATIRQALIEDPDNVAALETIETALFCVALEDFAPRDELAACNQLMHGDGGNRWYDKALTFIVFADGRAGVNIEESGLDGTTVAGFCDAILADVTALAADKSGRAPATSPIEFRLDENQRHEIRQASADFGKQAAGTATEVVAFDDFGSDRAKRLGISPDALVQMAYQLAHQRSRGLLGSSYESVAVRHYRHGRTEALRVVTPEVVRFVALMNDSTATATARAEALRAAAAAHVANTRDCQAGRAPERHLAELQRIQRHRGDAPHEIYESPGWRILRDDYLSTSAVSSVDVRFFGFGPITDRCIGIGYIVKPGSFNVFLSALESAEQHMRRFAREISVAIPELCALLEATSVA</sequence>
<comment type="caution">
    <text evidence="5">The sequence shown here is derived from an EMBL/GenBank/DDBJ whole genome shotgun (WGS) entry which is preliminary data.</text>
</comment>
<dbReference type="Pfam" id="PF00755">
    <property type="entry name" value="Carn_acyltransf"/>
    <property type="match status" value="1"/>
</dbReference>
<evidence type="ECO:0000313" key="6">
    <source>
        <dbReference type="Proteomes" id="UP001550535"/>
    </source>
</evidence>
<feature type="domain" description="Choline/carnitine acyltransferase" evidence="4">
    <location>
        <begin position="23"/>
        <end position="579"/>
    </location>
</feature>
<dbReference type="PANTHER" id="PTHR22589">
    <property type="entry name" value="CARNITINE O-ACYLTRANSFERASE"/>
    <property type="match status" value="1"/>
</dbReference>
<keyword evidence="6" id="KW-1185">Reference proteome</keyword>
<reference evidence="5 6" key="1">
    <citation type="submission" date="2024-06" db="EMBL/GenBank/DDBJ databases">
        <title>The Natural Products Discovery Center: Release of the First 8490 Sequenced Strains for Exploring Actinobacteria Biosynthetic Diversity.</title>
        <authorList>
            <person name="Kalkreuter E."/>
            <person name="Kautsar S.A."/>
            <person name="Yang D."/>
            <person name="Bader C.D."/>
            <person name="Teijaro C.N."/>
            <person name="Fluegel L."/>
            <person name="Davis C.M."/>
            <person name="Simpson J.R."/>
            <person name="Lauterbach L."/>
            <person name="Steele A.D."/>
            <person name="Gui C."/>
            <person name="Meng S."/>
            <person name="Li G."/>
            <person name="Viehrig K."/>
            <person name="Ye F."/>
            <person name="Su P."/>
            <person name="Kiefer A.F."/>
            <person name="Nichols A."/>
            <person name="Cepeda A.J."/>
            <person name="Yan W."/>
            <person name="Fan B."/>
            <person name="Jiang Y."/>
            <person name="Adhikari A."/>
            <person name="Zheng C.-J."/>
            <person name="Schuster L."/>
            <person name="Cowan T.M."/>
            <person name="Smanski M.J."/>
            <person name="Chevrette M.G."/>
            <person name="De Carvalho L.P.S."/>
            <person name="Shen B."/>
        </authorList>
    </citation>
    <scope>NUCLEOTIDE SEQUENCE [LARGE SCALE GENOMIC DNA]</scope>
    <source>
        <strain evidence="5 6">NPDC019434</strain>
    </source>
</reference>
<dbReference type="InterPro" id="IPR042231">
    <property type="entry name" value="Cho/carn_acyl_trans_2"/>
</dbReference>
<dbReference type="SUPFAM" id="SSF52777">
    <property type="entry name" value="CoA-dependent acyltransferases"/>
    <property type="match status" value="2"/>
</dbReference>
<dbReference type="RefSeq" id="WP_357809900.1">
    <property type="nucleotide sequence ID" value="NZ_JBEYBM010000029.1"/>
</dbReference>
<keyword evidence="3 5" id="KW-0012">Acyltransferase</keyword>
<gene>
    <name evidence="5" type="ORF">ABZ507_24195</name>
</gene>
<dbReference type="InterPro" id="IPR039551">
    <property type="entry name" value="Cho/carn_acyl_trans"/>
</dbReference>
<proteinExistence type="inferred from homology"/>
<dbReference type="Gene3D" id="3.30.559.10">
    <property type="entry name" value="Chloramphenicol acetyltransferase-like domain"/>
    <property type="match status" value="1"/>
</dbReference>
<dbReference type="Proteomes" id="UP001550535">
    <property type="component" value="Unassembled WGS sequence"/>
</dbReference>
<organism evidence="5 6">
    <name type="scientific">Nocardia niwae</name>
    <dbReference type="NCBI Taxonomy" id="626084"/>
    <lineage>
        <taxon>Bacteria</taxon>
        <taxon>Bacillati</taxon>
        <taxon>Actinomycetota</taxon>
        <taxon>Actinomycetes</taxon>
        <taxon>Mycobacteriales</taxon>
        <taxon>Nocardiaceae</taxon>
        <taxon>Nocardia</taxon>
    </lineage>
</organism>
<dbReference type="EC" id="2.3.1.-" evidence="5"/>
<evidence type="ECO:0000256" key="2">
    <source>
        <dbReference type="ARBA" id="ARBA00022679"/>
    </source>
</evidence>
<evidence type="ECO:0000259" key="4">
    <source>
        <dbReference type="Pfam" id="PF00755"/>
    </source>
</evidence>
<dbReference type="Gene3D" id="3.30.559.70">
    <property type="entry name" value="Choline/Carnitine o-acyltransferase, domain 2"/>
    <property type="match status" value="1"/>
</dbReference>
<accession>A0ABV2XGA0</accession>
<dbReference type="InterPro" id="IPR023213">
    <property type="entry name" value="CAT-like_dom_sf"/>
</dbReference>
<dbReference type="GO" id="GO:0016746">
    <property type="term" value="F:acyltransferase activity"/>
    <property type="evidence" value="ECO:0007669"/>
    <property type="project" value="UniProtKB-KW"/>
</dbReference>
<evidence type="ECO:0000313" key="5">
    <source>
        <dbReference type="EMBL" id="MEU2124918.1"/>
    </source>
</evidence>
<protein>
    <submittedName>
        <fullName evidence="5">Choline/carnitine O-acyltransferase</fullName>
        <ecNumber evidence="5">2.3.1.-</ecNumber>
    </submittedName>
</protein>
<evidence type="ECO:0000256" key="3">
    <source>
        <dbReference type="ARBA" id="ARBA00023315"/>
    </source>
</evidence>
<name>A0ABV2XGA0_9NOCA</name>
<dbReference type="EMBL" id="JBEYBR010000070">
    <property type="protein sequence ID" value="MEU2124918.1"/>
    <property type="molecule type" value="Genomic_DNA"/>
</dbReference>
<evidence type="ECO:0000256" key="1">
    <source>
        <dbReference type="ARBA" id="ARBA00005232"/>
    </source>
</evidence>
<dbReference type="InterPro" id="IPR000542">
    <property type="entry name" value="Carn_acyl_trans"/>
</dbReference>